<organism evidence="1 2">
    <name type="scientific">Ficus carica</name>
    <name type="common">Common fig</name>
    <dbReference type="NCBI Taxonomy" id="3494"/>
    <lineage>
        <taxon>Eukaryota</taxon>
        <taxon>Viridiplantae</taxon>
        <taxon>Streptophyta</taxon>
        <taxon>Embryophyta</taxon>
        <taxon>Tracheophyta</taxon>
        <taxon>Spermatophyta</taxon>
        <taxon>Magnoliopsida</taxon>
        <taxon>eudicotyledons</taxon>
        <taxon>Gunneridae</taxon>
        <taxon>Pentapetalae</taxon>
        <taxon>rosids</taxon>
        <taxon>fabids</taxon>
        <taxon>Rosales</taxon>
        <taxon>Moraceae</taxon>
        <taxon>Ficeae</taxon>
        <taxon>Ficus</taxon>
    </lineage>
</organism>
<dbReference type="Proteomes" id="UP001187192">
    <property type="component" value="Unassembled WGS sequence"/>
</dbReference>
<evidence type="ECO:0000313" key="2">
    <source>
        <dbReference type="Proteomes" id="UP001187192"/>
    </source>
</evidence>
<accession>A0AA88D7R1</accession>
<gene>
    <name evidence="1" type="ORF">TIFTF001_013957</name>
</gene>
<keyword evidence="2" id="KW-1185">Reference proteome</keyword>
<protein>
    <submittedName>
        <fullName evidence="1">Uncharacterized protein</fullName>
    </submittedName>
</protein>
<comment type="caution">
    <text evidence="1">The sequence shown here is derived from an EMBL/GenBank/DDBJ whole genome shotgun (WGS) entry which is preliminary data.</text>
</comment>
<sequence length="113" mass="12363">MWLCGTRGDFTIYLVLESESWKQEASHPTEEFRAVSSSQVPTYPQIRQALRRQRPVTLHILPSINVQKSLLKQHIGARDVGVVPSVVAAFDATAVFVAVANHVAAAVPTSGVR</sequence>
<dbReference type="AlphaFoldDB" id="A0AA88D7R1"/>
<name>A0AA88D7R1_FICCA</name>
<reference evidence="1" key="1">
    <citation type="submission" date="2023-07" db="EMBL/GenBank/DDBJ databases">
        <title>draft genome sequence of fig (Ficus carica).</title>
        <authorList>
            <person name="Takahashi T."/>
            <person name="Nishimura K."/>
        </authorList>
    </citation>
    <scope>NUCLEOTIDE SEQUENCE</scope>
</reference>
<proteinExistence type="predicted"/>
<evidence type="ECO:0000313" key="1">
    <source>
        <dbReference type="EMBL" id="GMN44757.1"/>
    </source>
</evidence>
<dbReference type="EMBL" id="BTGU01000019">
    <property type="protein sequence ID" value="GMN44757.1"/>
    <property type="molecule type" value="Genomic_DNA"/>
</dbReference>